<proteinExistence type="predicted"/>
<name>A0A2N6NZE4_BEABA</name>
<sequence>MLPGKNDKNSCTPTLGSQAFTVFWMRGHPPRLWAARIASTESLLTKDFEKSRTRITLVLSTQIVKSPLGAGCSH</sequence>
<dbReference type="AlphaFoldDB" id="A0A2N6NZE4"/>
<reference evidence="1 2" key="1">
    <citation type="journal article" date="2016" name="Appl. Microbiol. Biotechnol.">
        <title>Characterization of T-DNA insertion mutants with decreased virulence in the entomopathogenic fungus Beauveria bassiana JEF-007.</title>
        <authorList>
            <person name="Kim S."/>
            <person name="Lee S.J."/>
            <person name="Nai Y.S."/>
            <person name="Yu J.S."/>
            <person name="Lee M.R."/>
            <person name="Yang Y.T."/>
            <person name="Kim J.S."/>
        </authorList>
    </citation>
    <scope>NUCLEOTIDE SEQUENCE [LARGE SCALE GENOMIC DNA]</scope>
    <source>
        <strain evidence="1 2">JEF-007</strain>
    </source>
</reference>
<evidence type="ECO:0000313" key="2">
    <source>
        <dbReference type="Proteomes" id="UP000235728"/>
    </source>
</evidence>
<dbReference type="Proteomes" id="UP000235728">
    <property type="component" value="Unassembled WGS sequence"/>
</dbReference>
<organism evidence="1 2">
    <name type="scientific">Beauveria bassiana</name>
    <name type="common">White muscardine disease fungus</name>
    <name type="synonym">Tritirachium shiotae</name>
    <dbReference type="NCBI Taxonomy" id="176275"/>
    <lineage>
        <taxon>Eukaryota</taxon>
        <taxon>Fungi</taxon>
        <taxon>Dikarya</taxon>
        <taxon>Ascomycota</taxon>
        <taxon>Pezizomycotina</taxon>
        <taxon>Sordariomycetes</taxon>
        <taxon>Hypocreomycetidae</taxon>
        <taxon>Hypocreales</taxon>
        <taxon>Cordycipitaceae</taxon>
        <taxon>Beauveria</taxon>
    </lineage>
</organism>
<gene>
    <name evidence="1" type="ORF">BM221_000073</name>
</gene>
<dbReference type="EMBL" id="MRVG01000001">
    <property type="protein sequence ID" value="PMB72656.1"/>
    <property type="molecule type" value="Genomic_DNA"/>
</dbReference>
<evidence type="ECO:0000313" key="1">
    <source>
        <dbReference type="EMBL" id="PMB72656.1"/>
    </source>
</evidence>
<accession>A0A2N6NZE4</accession>
<protein>
    <submittedName>
        <fullName evidence="1">Uncharacterized protein</fullName>
    </submittedName>
</protein>
<comment type="caution">
    <text evidence="1">The sequence shown here is derived from an EMBL/GenBank/DDBJ whole genome shotgun (WGS) entry which is preliminary data.</text>
</comment>